<dbReference type="RefSeq" id="WP_025487988.1">
    <property type="nucleotide sequence ID" value="NZ_QVLU01000009.1"/>
</dbReference>
<dbReference type="SUPFAM" id="SSF51445">
    <property type="entry name" value="(Trans)glycosidases"/>
    <property type="match status" value="1"/>
</dbReference>
<organism evidence="7 8">
    <name type="scientific">Eisenbergiella massiliensis</name>
    <dbReference type="NCBI Taxonomy" id="1720294"/>
    <lineage>
        <taxon>Bacteria</taxon>
        <taxon>Bacillati</taxon>
        <taxon>Bacillota</taxon>
        <taxon>Clostridia</taxon>
        <taxon>Lachnospirales</taxon>
        <taxon>Lachnospiraceae</taxon>
        <taxon>Eisenbergiella</taxon>
    </lineage>
</organism>
<reference evidence="7 8" key="1">
    <citation type="submission" date="2018-08" db="EMBL/GenBank/DDBJ databases">
        <title>A genome reference for cultivated species of the human gut microbiota.</title>
        <authorList>
            <person name="Zou Y."/>
            <person name="Xue W."/>
            <person name="Luo G."/>
        </authorList>
    </citation>
    <scope>NUCLEOTIDE SEQUENCE [LARGE SCALE GENOMIC DNA]</scope>
    <source>
        <strain evidence="7 8">AF26-4BH</strain>
    </source>
</reference>
<comment type="caution">
    <text evidence="7">The sequence shown here is derived from an EMBL/GenBank/DDBJ whole genome shotgun (WGS) entry which is preliminary data.</text>
</comment>
<dbReference type="Pfam" id="PF02055">
    <property type="entry name" value="Glyco_hydro_30"/>
    <property type="match status" value="1"/>
</dbReference>
<dbReference type="GO" id="GO:0004348">
    <property type="term" value="F:glucosylceramidase activity"/>
    <property type="evidence" value="ECO:0007669"/>
    <property type="project" value="InterPro"/>
</dbReference>
<name>A0A3E3IXA4_9FIRM</name>
<feature type="domain" description="Glycosyl hydrolase family 30 beta sandwich" evidence="6">
    <location>
        <begin position="376"/>
        <end position="435"/>
    </location>
</feature>
<protein>
    <submittedName>
        <fullName evidence="7">Glucosylceramidase</fullName>
    </submittedName>
</protein>
<dbReference type="PANTHER" id="PTHR11069:SF23">
    <property type="entry name" value="LYSOSOMAL ACID GLUCOSYLCERAMIDASE"/>
    <property type="match status" value="1"/>
</dbReference>
<dbReference type="AlphaFoldDB" id="A0A3E3IXA4"/>
<gene>
    <name evidence="7" type="ORF">DWY69_11810</name>
</gene>
<dbReference type="Gene3D" id="2.60.40.1180">
    <property type="entry name" value="Golgi alpha-mannosidase II"/>
    <property type="match status" value="1"/>
</dbReference>
<dbReference type="OrthoDB" id="9806701at2"/>
<dbReference type="InterPro" id="IPR017853">
    <property type="entry name" value="GH"/>
</dbReference>
<evidence type="ECO:0000313" key="8">
    <source>
        <dbReference type="Proteomes" id="UP000261166"/>
    </source>
</evidence>
<dbReference type="Pfam" id="PF17189">
    <property type="entry name" value="Glyco_hydro_30C"/>
    <property type="match status" value="1"/>
</dbReference>
<evidence type="ECO:0000256" key="1">
    <source>
        <dbReference type="ARBA" id="ARBA00005382"/>
    </source>
</evidence>
<dbReference type="GO" id="GO:0016020">
    <property type="term" value="C:membrane"/>
    <property type="evidence" value="ECO:0007669"/>
    <property type="project" value="GOC"/>
</dbReference>
<feature type="domain" description="Glycosyl hydrolase family 30 TIM-barrel" evidence="5">
    <location>
        <begin position="41"/>
        <end position="373"/>
    </location>
</feature>
<keyword evidence="3 4" id="KW-0378">Hydrolase</keyword>
<dbReference type="InterPro" id="IPR001139">
    <property type="entry name" value="Glyco_hydro_30"/>
</dbReference>
<evidence type="ECO:0000256" key="2">
    <source>
        <dbReference type="ARBA" id="ARBA00022729"/>
    </source>
</evidence>
<evidence type="ECO:0000313" key="7">
    <source>
        <dbReference type="EMBL" id="RGE71718.1"/>
    </source>
</evidence>
<comment type="similarity">
    <text evidence="1 4">Belongs to the glycosyl hydrolase 30 family.</text>
</comment>
<dbReference type="PRINTS" id="PR00843">
    <property type="entry name" value="GLHYDRLASE30"/>
</dbReference>
<sequence>MKYYVTNEKVRFEERETSLEHHPKAEMNLVKVYTDIEEQEIKGFGGALTEASAWVYAQMSPQKKEELLDLYFGEKGNRYTMGRLHIQSCDFSLGNRAYVQEGDGELKTFSIEEDFQYQIPFIKAALSRQADIQFLASPWSPPAFMKTNGEMNHGGLLREEYYDAWAKLIVRYLLAYREEGIEIGRVTVQNEPAAVQTWDSCIFSGTQEAVFAVRNLRRELDSAGLADVKIFIWDHNKDLIIERVKETFAVEGATEAIDGIAFHWYSGDHFEALAHVRKLYPDKEIIFTEGCVEYSRFSTVNQVAHAEMYAHDIIGDLKAGMNGFLDWNLILDEKGGPNHVQNFCDAPVMCDISTGEIDVKLSYYYIGHFSRFIRPGAKRLLVSSCHKGLECTGFVNPDGSKGTVILNATDSDRTFELWADGKGCKIVLEAHSIMTACL</sequence>
<dbReference type="PANTHER" id="PTHR11069">
    <property type="entry name" value="GLUCOSYLCERAMIDASE"/>
    <property type="match status" value="1"/>
</dbReference>
<evidence type="ECO:0000259" key="5">
    <source>
        <dbReference type="Pfam" id="PF02055"/>
    </source>
</evidence>
<dbReference type="InterPro" id="IPR033452">
    <property type="entry name" value="GH30_C"/>
</dbReference>
<accession>A0A3E3IXA4</accession>
<keyword evidence="4" id="KW-0326">Glycosidase</keyword>
<dbReference type="Proteomes" id="UP000261166">
    <property type="component" value="Unassembled WGS sequence"/>
</dbReference>
<evidence type="ECO:0000259" key="6">
    <source>
        <dbReference type="Pfam" id="PF17189"/>
    </source>
</evidence>
<evidence type="ECO:0000256" key="4">
    <source>
        <dbReference type="RuleBase" id="RU361188"/>
    </source>
</evidence>
<dbReference type="InterPro" id="IPR013780">
    <property type="entry name" value="Glyco_hydro_b"/>
</dbReference>
<dbReference type="GO" id="GO:0006680">
    <property type="term" value="P:glucosylceramide catabolic process"/>
    <property type="evidence" value="ECO:0007669"/>
    <property type="project" value="TreeGrafter"/>
</dbReference>
<keyword evidence="2" id="KW-0732">Signal</keyword>
<proteinExistence type="inferred from homology"/>
<dbReference type="EMBL" id="QVLU01000009">
    <property type="protein sequence ID" value="RGE71718.1"/>
    <property type="molecule type" value="Genomic_DNA"/>
</dbReference>
<dbReference type="InterPro" id="IPR033453">
    <property type="entry name" value="Glyco_hydro_30_TIM-barrel"/>
</dbReference>
<evidence type="ECO:0000256" key="3">
    <source>
        <dbReference type="ARBA" id="ARBA00022801"/>
    </source>
</evidence>
<dbReference type="Gene3D" id="3.20.20.80">
    <property type="entry name" value="Glycosidases"/>
    <property type="match status" value="1"/>
</dbReference>